<dbReference type="GO" id="GO:0009786">
    <property type="term" value="P:regulation of asymmetric cell division"/>
    <property type="evidence" value="ECO:0007669"/>
    <property type="project" value="InterPro"/>
</dbReference>
<feature type="region of interest" description="Disordered" evidence="1">
    <location>
        <begin position="148"/>
        <end position="174"/>
    </location>
</feature>
<gene>
    <name evidence="3" type="ORF">D0Y65_045227</name>
</gene>
<evidence type="ECO:0000313" key="4">
    <source>
        <dbReference type="Proteomes" id="UP000289340"/>
    </source>
</evidence>
<dbReference type="AlphaFoldDB" id="A0A445G3V8"/>
<dbReference type="EMBL" id="QZWG01000017">
    <property type="protein sequence ID" value="RZB55861.1"/>
    <property type="molecule type" value="Genomic_DNA"/>
</dbReference>
<organism evidence="3 4">
    <name type="scientific">Glycine soja</name>
    <name type="common">Wild soybean</name>
    <dbReference type="NCBI Taxonomy" id="3848"/>
    <lineage>
        <taxon>Eukaryota</taxon>
        <taxon>Viridiplantae</taxon>
        <taxon>Streptophyta</taxon>
        <taxon>Embryophyta</taxon>
        <taxon>Tracheophyta</taxon>
        <taxon>Spermatophyta</taxon>
        <taxon>Magnoliopsida</taxon>
        <taxon>eudicotyledons</taxon>
        <taxon>Gunneridae</taxon>
        <taxon>Pentapetalae</taxon>
        <taxon>rosids</taxon>
        <taxon>fabids</taxon>
        <taxon>Fabales</taxon>
        <taxon>Fabaceae</taxon>
        <taxon>Papilionoideae</taxon>
        <taxon>50 kb inversion clade</taxon>
        <taxon>NPAAA clade</taxon>
        <taxon>indigoferoid/millettioid clade</taxon>
        <taxon>Phaseoleae</taxon>
        <taxon>Glycine</taxon>
        <taxon>Glycine subgen. Soja</taxon>
    </lineage>
</organism>
<feature type="region of interest" description="Disordered" evidence="1">
    <location>
        <begin position="47"/>
        <end position="77"/>
    </location>
</feature>
<dbReference type="PANTHER" id="PTHR33914:SF3">
    <property type="entry name" value="PROTEIN BREAKING OF ASYMMETRY IN THE STOMATAL LINEAGE"/>
    <property type="match status" value="1"/>
</dbReference>
<feature type="compositionally biased region" description="Polar residues" evidence="1">
    <location>
        <begin position="164"/>
        <end position="174"/>
    </location>
</feature>
<feature type="signal peptide" evidence="2">
    <location>
        <begin position="1"/>
        <end position="16"/>
    </location>
</feature>
<proteinExistence type="predicted"/>
<protein>
    <submittedName>
        <fullName evidence="3">Protein BREAKING OF ASYMMETRY IN THE STOMATAL LINEAGE</fullName>
    </submittedName>
</protein>
<sequence length="216" mass="24625">MSTMAWLARSFFSVCWLPLDDHELTSSPHGTMKSLAFDKKNEKSFNSISNNDLSRPSKKIHSKERLSNNPIIKDKDDGGVPIGNKFDCSSWSLSADEDYIVFCFGKDVAQGDKSVNEVHKNSRPVNRKLKYGENEEQVRDLNIHEKISNANQHHNDDDMRRAESSNSDQSEGSRSSFAFPVLGWEWIGSPVQMPKSEGLHLRKNKARAMRFQCCRF</sequence>
<evidence type="ECO:0000313" key="3">
    <source>
        <dbReference type="EMBL" id="RZB55861.1"/>
    </source>
</evidence>
<comment type="caution">
    <text evidence="3">The sequence shown here is derived from an EMBL/GenBank/DDBJ whole genome shotgun (WGS) entry which is preliminary data.</text>
</comment>
<dbReference type="PANTHER" id="PTHR33914">
    <property type="entry name" value="18S PRE-RIBOSOMAL ASSEMBLY PROTEIN GAR2-LIKE PROTEIN"/>
    <property type="match status" value="1"/>
</dbReference>
<reference evidence="3 4" key="1">
    <citation type="submission" date="2018-09" db="EMBL/GenBank/DDBJ databases">
        <title>A high-quality reference genome of wild soybean provides a powerful tool to mine soybean genomes.</title>
        <authorList>
            <person name="Xie M."/>
            <person name="Chung C.Y.L."/>
            <person name="Li M.-W."/>
            <person name="Wong F.-L."/>
            <person name="Chan T.-F."/>
            <person name="Lam H.-M."/>
        </authorList>
    </citation>
    <scope>NUCLEOTIDE SEQUENCE [LARGE SCALE GENOMIC DNA]</scope>
    <source>
        <strain evidence="4">cv. W05</strain>
        <tissue evidence="3">Hypocotyl of etiolated seedlings</tissue>
    </source>
</reference>
<keyword evidence="2" id="KW-0732">Signal</keyword>
<feature type="chain" id="PRO_5019494399" evidence="2">
    <location>
        <begin position="17"/>
        <end position="216"/>
    </location>
</feature>
<name>A0A445G3V8_GLYSO</name>
<feature type="compositionally biased region" description="Basic and acidic residues" evidence="1">
    <location>
        <begin position="148"/>
        <end position="163"/>
    </location>
</feature>
<evidence type="ECO:0000256" key="1">
    <source>
        <dbReference type="SAM" id="MobiDB-lite"/>
    </source>
</evidence>
<dbReference type="InterPro" id="IPR040378">
    <property type="entry name" value="BASL"/>
</dbReference>
<dbReference type="Proteomes" id="UP000289340">
    <property type="component" value="Chromosome 17"/>
</dbReference>
<accession>A0A445G3V8</accession>
<keyword evidence="4" id="KW-1185">Reference proteome</keyword>
<evidence type="ECO:0000256" key="2">
    <source>
        <dbReference type="SAM" id="SignalP"/>
    </source>
</evidence>